<dbReference type="Pfam" id="PF01189">
    <property type="entry name" value="Methyltr_RsmB-F"/>
    <property type="match status" value="1"/>
</dbReference>
<evidence type="ECO:0000313" key="8">
    <source>
        <dbReference type="Proteomes" id="UP000504611"/>
    </source>
</evidence>
<keyword evidence="2 6" id="KW-0489">Methyltransferase</keyword>
<dbReference type="GO" id="GO:0003723">
    <property type="term" value="F:RNA binding"/>
    <property type="evidence" value="ECO:0007669"/>
    <property type="project" value="UniProtKB-UniRule"/>
</dbReference>
<evidence type="ECO:0000256" key="5">
    <source>
        <dbReference type="ARBA" id="ARBA00022884"/>
    </source>
</evidence>
<dbReference type="InterPro" id="IPR029063">
    <property type="entry name" value="SAM-dependent_MTases_sf"/>
</dbReference>
<evidence type="ECO:0000256" key="2">
    <source>
        <dbReference type="ARBA" id="ARBA00022603"/>
    </source>
</evidence>
<dbReference type="AlphaFoldDB" id="A0A6I9MYE9"/>
<keyword evidence="8" id="KW-1185">Reference proteome</keyword>
<keyword evidence="3 6" id="KW-0808">Transferase</keyword>
<dbReference type="Gene3D" id="2.30.130.10">
    <property type="entry name" value="PUA domain"/>
    <property type="match status" value="1"/>
</dbReference>
<evidence type="ECO:0000256" key="6">
    <source>
        <dbReference type="PROSITE-ProRule" id="PRU01023"/>
    </source>
</evidence>
<dbReference type="PROSITE" id="PS51686">
    <property type="entry name" value="SAM_MT_RSMB_NOP"/>
    <property type="match status" value="1"/>
</dbReference>
<dbReference type="PANTHER" id="PTHR22807">
    <property type="entry name" value="NOP2 YEAST -RELATED NOL1/NOP2/FMU SUN DOMAIN-CONTAINING"/>
    <property type="match status" value="1"/>
</dbReference>
<dbReference type="GO" id="GO:0001510">
    <property type="term" value="P:RNA methylation"/>
    <property type="evidence" value="ECO:0007669"/>
    <property type="project" value="InterPro"/>
</dbReference>
<protein>
    <submittedName>
        <fullName evidence="9">Methyltransferase NSUN6 isoform X2</fullName>
    </submittedName>
</protein>
<comment type="caution">
    <text evidence="6">Lacks conserved residue(s) required for the propagation of feature annotation.</text>
</comment>
<name>A0A6I9MYE9_9TELE</name>
<feature type="domain" description="SAM-dependent MTase RsmB/NOP-type" evidence="7">
    <location>
        <begin position="145"/>
        <end position="461"/>
    </location>
</feature>
<evidence type="ECO:0000313" key="9">
    <source>
        <dbReference type="RefSeq" id="XP_010769387.1"/>
    </source>
</evidence>
<proteinExistence type="inferred from homology"/>
<feature type="binding site" evidence="6">
    <location>
        <begin position="246"/>
        <end position="252"/>
    </location>
    <ligand>
        <name>S-adenosyl-L-methionine</name>
        <dbReference type="ChEBI" id="CHEBI:59789"/>
    </ligand>
</feature>
<keyword evidence="5 6" id="KW-0694">RNA-binding</keyword>
<organism evidence="8 9">
    <name type="scientific">Notothenia coriiceps</name>
    <name type="common">black rockcod</name>
    <dbReference type="NCBI Taxonomy" id="8208"/>
    <lineage>
        <taxon>Eukaryota</taxon>
        <taxon>Metazoa</taxon>
        <taxon>Chordata</taxon>
        <taxon>Craniata</taxon>
        <taxon>Vertebrata</taxon>
        <taxon>Euteleostomi</taxon>
        <taxon>Actinopterygii</taxon>
        <taxon>Neopterygii</taxon>
        <taxon>Teleostei</taxon>
        <taxon>Neoteleostei</taxon>
        <taxon>Acanthomorphata</taxon>
        <taxon>Eupercaria</taxon>
        <taxon>Perciformes</taxon>
        <taxon>Notothenioidei</taxon>
        <taxon>Nototheniidae</taxon>
        <taxon>Notothenia</taxon>
    </lineage>
</organism>
<feature type="active site" description="Nucleophile" evidence="6">
    <location>
        <position position="376"/>
    </location>
</feature>
<keyword evidence="4 6" id="KW-0949">S-adenosyl-L-methionine</keyword>
<reference evidence="9" key="1">
    <citation type="submission" date="2025-08" db="UniProtKB">
        <authorList>
            <consortium name="RefSeq"/>
        </authorList>
    </citation>
    <scope>IDENTIFICATION</scope>
    <source>
        <tissue evidence="9">Muscle</tissue>
    </source>
</reference>
<dbReference type="InterPro" id="IPR001678">
    <property type="entry name" value="MeTrfase_RsmB-F_NOP2_dom"/>
</dbReference>
<dbReference type="CDD" id="cd02440">
    <property type="entry name" value="AdoMet_MTases"/>
    <property type="match status" value="1"/>
</dbReference>
<gene>
    <name evidence="9" type="primary">nsun6</name>
</gene>
<dbReference type="GO" id="GO:0008173">
    <property type="term" value="F:RNA methyltransferase activity"/>
    <property type="evidence" value="ECO:0007669"/>
    <property type="project" value="InterPro"/>
</dbReference>
<dbReference type="GeneID" id="104945412"/>
<feature type="binding site" evidence="6">
    <location>
        <position position="270"/>
    </location>
    <ligand>
        <name>S-adenosyl-L-methionine</name>
        <dbReference type="ChEBI" id="CHEBI:59789"/>
    </ligand>
</feature>
<dbReference type="CTD" id="221078"/>
<evidence type="ECO:0000256" key="4">
    <source>
        <dbReference type="ARBA" id="ARBA00022691"/>
    </source>
</evidence>
<dbReference type="InterPro" id="IPR015947">
    <property type="entry name" value="PUA-like_sf"/>
</dbReference>
<dbReference type="PRINTS" id="PR02008">
    <property type="entry name" value="RCMTFAMILY"/>
</dbReference>
<dbReference type="PANTHER" id="PTHR22807:SF34">
    <property type="entry name" value="TRNA (CYTOSINE(72)-C(5))-METHYLTRANSFERASE NSUN6"/>
    <property type="match status" value="1"/>
</dbReference>
<dbReference type="PROSITE" id="PS01153">
    <property type="entry name" value="NOL1_NOP2_SUN"/>
    <property type="match status" value="1"/>
</dbReference>
<feature type="binding site" evidence="6">
    <location>
        <position position="326"/>
    </location>
    <ligand>
        <name>S-adenosyl-L-methionine</name>
        <dbReference type="ChEBI" id="CHEBI:59789"/>
    </ligand>
</feature>
<evidence type="ECO:0000256" key="3">
    <source>
        <dbReference type="ARBA" id="ARBA00022679"/>
    </source>
</evidence>
<evidence type="ECO:0000256" key="1">
    <source>
        <dbReference type="ARBA" id="ARBA00007494"/>
    </source>
</evidence>
<dbReference type="Gene3D" id="3.40.50.150">
    <property type="entry name" value="Vaccinia Virus protein VP39"/>
    <property type="match status" value="1"/>
</dbReference>
<dbReference type="RefSeq" id="XP_010769387.1">
    <property type="nucleotide sequence ID" value="XM_010771085.1"/>
</dbReference>
<dbReference type="SUPFAM" id="SSF53335">
    <property type="entry name" value="S-adenosyl-L-methionine-dependent methyltransferases"/>
    <property type="match status" value="1"/>
</dbReference>
<dbReference type="OrthoDB" id="260824at2759"/>
<dbReference type="InterPro" id="IPR036974">
    <property type="entry name" value="PUA_sf"/>
</dbReference>
<dbReference type="SUPFAM" id="SSF88697">
    <property type="entry name" value="PUA domain-like"/>
    <property type="match status" value="1"/>
</dbReference>
<sequence length="461" mass="50235">MSTFPRISLRPEVTDYLKNVFLNKEVLAAVGHQEAESRFQRLLTCLSHPPSYTCVRASTHLAPLEEIRQKLGEELKKQMCTSTEKEVSVQILPHPRIPDVLLLPVDGPRPVEQLSSEVVVGAQCGSAVLRGANVFVPGILASPKFMKAGDVVSVFSDLEGRCTRGATSFQGMRGFVGNGVAQIDRSGIFCTDVAAKGVGVRMVEPLYQSPSFDGVLPNLAFLQNLPSVVVGHVLGPLPGERILDMCAAPGGKTCHIAALMRDQGEVVALEKIKNKIDRIRQNAKMLQLNSVKVYCFNSTKAVSSDSAQEHEGPPFPAESFDRVLLDAPCSGLGQRPSMSCTWSLKELCSYQPLQRKLFHAAVQLVKKGGVLVYSTCTVTLAENEEQVAWALETFPCLTLQPQEPHIGSEGMLGAGLSPEQLHLLQRFSPELTWDQTGAAAPLPYRADRDTIGFFIAKFLKK</sequence>
<accession>A0A6I9MYE9</accession>
<dbReference type="InterPro" id="IPR049560">
    <property type="entry name" value="MeTrfase_RsmB-F_NOP2_cat"/>
</dbReference>
<comment type="similarity">
    <text evidence="1 6">Belongs to the class I-like SAM-binding methyltransferase superfamily. RsmB/NOP family.</text>
</comment>
<dbReference type="PROSITE" id="PS50890">
    <property type="entry name" value="PUA"/>
    <property type="match status" value="1"/>
</dbReference>
<evidence type="ECO:0000259" key="7">
    <source>
        <dbReference type="PROSITE" id="PS51686"/>
    </source>
</evidence>
<dbReference type="Proteomes" id="UP000504611">
    <property type="component" value="Unplaced"/>
</dbReference>
<dbReference type="InterPro" id="IPR018314">
    <property type="entry name" value="RsmB/NOL1/NOP2-like_CS"/>
</dbReference>
<dbReference type="CDD" id="cd21150">
    <property type="entry name" value="PUA_NSun6-like"/>
    <property type="match status" value="1"/>
</dbReference>
<dbReference type="InterPro" id="IPR023267">
    <property type="entry name" value="RCMT"/>
</dbReference>